<dbReference type="EMBL" id="CP045810">
    <property type="protein sequence ID" value="QHN40534.1"/>
    <property type="molecule type" value="Genomic_DNA"/>
</dbReference>
<reference evidence="3" key="1">
    <citation type="journal article" date="2021" name="Nat. Microbiol.">
        <title>Cocultivation of an ultrasmall environmental parasitic bacterium with lytic ability against bacteria associated with wastewater foams.</title>
        <authorList>
            <person name="Batinovic S."/>
            <person name="Rose J.J.A."/>
            <person name="Ratcliffe J."/>
            <person name="Seviour R.J."/>
            <person name="Petrovski S."/>
        </authorList>
    </citation>
    <scope>NUCLEOTIDE SEQUENCE</scope>
    <source>
        <strain evidence="3">CON44</strain>
    </source>
</reference>
<dbReference type="RefSeq" id="WP_005190651.1">
    <property type="nucleotide sequence ID" value="NZ_CP045804.1"/>
</dbReference>
<evidence type="ECO:0000313" key="3">
    <source>
        <dbReference type="EMBL" id="QHN40534.1"/>
    </source>
</evidence>
<dbReference type="AlphaFoldDB" id="A0A857LP57"/>
<dbReference type="InterPro" id="IPR042099">
    <property type="entry name" value="ANL_N_sf"/>
</dbReference>
<dbReference type="Gene3D" id="3.40.50.12780">
    <property type="entry name" value="N-terminal domain of ligase-like"/>
    <property type="match status" value="1"/>
</dbReference>
<accession>A0A857LP57</accession>
<organism evidence="3">
    <name type="scientific">Gordonia amarae</name>
    <dbReference type="NCBI Taxonomy" id="36821"/>
    <lineage>
        <taxon>Bacteria</taxon>
        <taxon>Bacillati</taxon>
        <taxon>Actinomycetota</taxon>
        <taxon>Actinomycetes</taxon>
        <taxon>Mycobacteriales</taxon>
        <taxon>Gordoniaceae</taxon>
        <taxon>Gordonia</taxon>
    </lineage>
</organism>
<protein>
    <submittedName>
        <fullName evidence="3">Long-chain-fatty-acid--CoA ligase</fullName>
    </submittedName>
</protein>
<dbReference type="InterPro" id="IPR025110">
    <property type="entry name" value="AMP-bd_C"/>
</dbReference>
<evidence type="ECO:0000259" key="1">
    <source>
        <dbReference type="Pfam" id="PF00501"/>
    </source>
</evidence>
<evidence type="ECO:0000259" key="2">
    <source>
        <dbReference type="Pfam" id="PF13193"/>
    </source>
</evidence>
<dbReference type="Gene3D" id="3.30.300.30">
    <property type="match status" value="1"/>
</dbReference>
<dbReference type="GO" id="GO:0016877">
    <property type="term" value="F:ligase activity, forming carbon-sulfur bonds"/>
    <property type="evidence" value="ECO:0007669"/>
    <property type="project" value="UniProtKB-ARBA"/>
</dbReference>
<feature type="domain" description="AMP-dependent synthetase/ligase" evidence="1">
    <location>
        <begin position="35"/>
        <end position="399"/>
    </location>
</feature>
<dbReference type="CDD" id="cd12119">
    <property type="entry name" value="ttLC_FACS_AlkK_like"/>
    <property type="match status" value="1"/>
</dbReference>
<dbReference type="NCBIfam" id="NF004837">
    <property type="entry name" value="PRK06187.1"/>
    <property type="match status" value="1"/>
</dbReference>
<dbReference type="InterPro" id="IPR000873">
    <property type="entry name" value="AMP-dep_synth/lig_dom"/>
</dbReference>
<proteinExistence type="predicted"/>
<dbReference type="SUPFAM" id="SSF56801">
    <property type="entry name" value="Acetyl-CoA synthetase-like"/>
    <property type="match status" value="1"/>
</dbReference>
<dbReference type="Pfam" id="PF13193">
    <property type="entry name" value="AMP-binding_C"/>
    <property type="match status" value="1"/>
</dbReference>
<dbReference type="InterPro" id="IPR020845">
    <property type="entry name" value="AMP-binding_CS"/>
</dbReference>
<dbReference type="Pfam" id="PF00501">
    <property type="entry name" value="AMP-binding"/>
    <property type="match status" value="1"/>
</dbReference>
<dbReference type="PANTHER" id="PTHR43767">
    <property type="entry name" value="LONG-CHAIN-FATTY-ACID--COA LIGASE"/>
    <property type="match status" value="1"/>
</dbReference>
<keyword evidence="3" id="KW-0436">Ligase</keyword>
<dbReference type="PROSITE" id="PS00455">
    <property type="entry name" value="AMP_BINDING"/>
    <property type="match status" value="1"/>
</dbReference>
<gene>
    <name evidence="3" type="ORF">GII30_16530</name>
</gene>
<dbReference type="InterPro" id="IPR050237">
    <property type="entry name" value="ATP-dep_AMP-bd_enzyme"/>
</dbReference>
<dbReference type="InterPro" id="IPR045851">
    <property type="entry name" value="AMP-bd_C_sf"/>
</dbReference>
<feature type="domain" description="AMP-binding enzyme C-terminal" evidence="2">
    <location>
        <begin position="451"/>
        <end position="526"/>
    </location>
</feature>
<name>A0A857LP57_9ACTN</name>
<dbReference type="PANTHER" id="PTHR43767:SF11">
    <property type="entry name" value="MEDIUM-CHAIN-FATTY-ACID--COA LIGASE"/>
    <property type="match status" value="1"/>
</dbReference>
<sequence length="550" mass="59676">MIQSTMQSGNLSLASLVDYSRKSFPEGKVRTWTGSDFRDITFAEIGAQGAQLAHALTAIGIGRGDRVATFMWNNNEHQVVYAAVPAMGAVLHTVNLRVSPEQAVFILNHAEDKVILVDASVAPMLSGYVAEAPGLRHVIVVNGPVDSFTAPDWVTVHSYEDFLAGHPTTYDWPDDIDERDAAVLCYTSGTTGDPKGVVYSHRSIYLHSLTATSTTGLGMSNRDTMLAIVPMFHVMSWGLPYAAMMCGATIIMPDRFLQPEPLLAMMEAGRPSLAAAVPTIWQGVMGQLRTAPQDISHLREVIVGGAAVPHSMIKAFDEFNAPITHAWGMTETSPLGSIARPPAGVDDPDEAFAFRVTQGRFPPLVAGRIVDEEGNELPWDGEASGELEVSGPWITGAYYQPDGNVSAPDKFRDGWLRTGDVATISPHGYMTIVDRTKDIIKTGGEWISSVELENAVMSNPVVLEATVIGVPDAKWDERPFVLAVVAGEEHADIEAHKAFLADLVPRWQIPERWSFVTEIPKTSVGKFDKKAVRSRYAEGGYQVHGKPAGE</sequence>